<feature type="transmembrane region" description="Helical" evidence="2">
    <location>
        <begin position="38"/>
        <end position="54"/>
    </location>
</feature>
<dbReference type="EMBL" id="FMAO01000001">
    <property type="protein sequence ID" value="SCB79389.1"/>
    <property type="molecule type" value="Genomic_DNA"/>
</dbReference>
<keyword evidence="2" id="KW-0812">Transmembrane</keyword>
<protein>
    <submittedName>
        <fullName evidence="3">Uncharacterized protein</fullName>
    </submittedName>
</protein>
<keyword evidence="2" id="KW-1133">Transmembrane helix</keyword>
<evidence type="ECO:0000256" key="2">
    <source>
        <dbReference type="SAM" id="Phobius"/>
    </source>
</evidence>
<dbReference type="RefSeq" id="WP_092461418.1">
    <property type="nucleotide sequence ID" value="NZ_BJEE01000002.1"/>
</dbReference>
<feature type="compositionally biased region" description="Acidic residues" evidence="1">
    <location>
        <begin position="186"/>
        <end position="204"/>
    </location>
</feature>
<sequence length="290" mass="31487">MISLYILLIAIVVAIFGLFVTIFSWVKKIDRSKRMGHFFLFFGIIVALVAGFSINKEHDAHRAAVEHQKQIRADQMYDAELVHLSAKKVRIKDGQAKIKIHVSKNTAIKITSSHKQLHDLNYKPNEVKKDILITFVMPGKYTVTATRGENKVVKHMTVLKDNGKQVSTSSSESSSSVEVSESSSSEPEEVVPDTEEAVSEESSSEEVVPSEPEASESTTPAPDTGVAQDPVPAPSYEPVWTPSSEAPATDNSDVGSSDSTSSEASEDTNASDGESASMETESVDEQDIAQ</sequence>
<feature type="compositionally biased region" description="Acidic residues" evidence="1">
    <location>
        <begin position="281"/>
        <end position="290"/>
    </location>
</feature>
<evidence type="ECO:0000313" key="4">
    <source>
        <dbReference type="Proteomes" id="UP000199268"/>
    </source>
</evidence>
<dbReference type="OrthoDB" id="2149709at2"/>
<feature type="region of interest" description="Disordered" evidence="1">
    <location>
        <begin position="163"/>
        <end position="290"/>
    </location>
</feature>
<keyword evidence="2" id="KW-0472">Membrane</keyword>
<evidence type="ECO:0000256" key="1">
    <source>
        <dbReference type="SAM" id="MobiDB-lite"/>
    </source>
</evidence>
<dbReference type="STRING" id="1505725.GA0061074_101394"/>
<keyword evidence="4" id="KW-1185">Reference proteome</keyword>
<feature type="compositionally biased region" description="Low complexity" evidence="1">
    <location>
        <begin position="205"/>
        <end position="221"/>
    </location>
</feature>
<gene>
    <name evidence="3" type="ORF">GA0061074_101394</name>
</gene>
<reference evidence="4" key="1">
    <citation type="submission" date="2016-08" db="EMBL/GenBank/DDBJ databases">
        <authorList>
            <person name="Varghese N."/>
            <person name="Submissions Spin"/>
        </authorList>
    </citation>
    <scope>NUCLEOTIDE SEQUENCE [LARGE SCALE GENOMIC DNA]</scope>
    <source>
        <strain evidence="4">R-53094</strain>
    </source>
</reference>
<feature type="compositionally biased region" description="Low complexity" evidence="1">
    <location>
        <begin position="166"/>
        <end position="185"/>
    </location>
</feature>
<accession>A0A1C3ZAH2</accession>
<feature type="transmembrane region" description="Helical" evidence="2">
    <location>
        <begin position="6"/>
        <end position="26"/>
    </location>
</feature>
<feature type="compositionally biased region" description="Low complexity" evidence="1">
    <location>
        <begin position="250"/>
        <end position="272"/>
    </location>
</feature>
<organism evidence="3 4">
    <name type="scientific">Weissella bombi</name>
    <dbReference type="NCBI Taxonomy" id="1505725"/>
    <lineage>
        <taxon>Bacteria</taxon>
        <taxon>Bacillati</taxon>
        <taxon>Bacillota</taxon>
        <taxon>Bacilli</taxon>
        <taxon>Lactobacillales</taxon>
        <taxon>Lactobacillaceae</taxon>
        <taxon>Weissella</taxon>
    </lineage>
</organism>
<name>A0A1C3ZAH2_9LACO</name>
<evidence type="ECO:0000313" key="3">
    <source>
        <dbReference type="EMBL" id="SCB79389.1"/>
    </source>
</evidence>
<proteinExistence type="predicted"/>
<dbReference type="Proteomes" id="UP000199268">
    <property type="component" value="Unassembled WGS sequence"/>
</dbReference>
<dbReference type="AlphaFoldDB" id="A0A1C3ZAH2"/>